<accession>A0ABU0PG97</accession>
<proteinExistence type="predicted"/>
<feature type="transmembrane region" description="Helical" evidence="1">
    <location>
        <begin position="83"/>
        <end position="108"/>
    </location>
</feature>
<name>A0ABU0PG97_9MICC</name>
<organism evidence="2 3">
    <name type="scientific">Pseudarthrobacter siccitolerans</name>
    <dbReference type="NCBI Taxonomy" id="861266"/>
    <lineage>
        <taxon>Bacteria</taxon>
        <taxon>Bacillati</taxon>
        <taxon>Actinomycetota</taxon>
        <taxon>Actinomycetes</taxon>
        <taxon>Micrococcales</taxon>
        <taxon>Micrococcaceae</taxon>
        <taxon>Pseudarthrobacter</taxon>
    </lineage>
</organism>
<evidence type="ECO:0000313" key="3">
    <source>
        <dbReference type="Proteomes" id="UP001236806"/>
    </source>
</evidence>
<sequence>MKRREIWGAVLLTVAALASCTDHAISAAYRAAAREDLLLYIGIPANSLASWFLIAALLAGATGLFLLLPALIGRVPRKVPRRIIGWTTAVAAAAAVPYFGLMFLFAFLGAFGIGDTVKVTAADGRSLLITQDGFDGDSVDIYTEHDGLHYKRVRSAPEFSGWPRVKDQNCQLNTAAGELRLTCGTTTLVV</sequence>
<protein>
    <recommendedName>
        <fullName evidence="4">Lipoprotein</fullName>
    </recommendedName>
</protein>
<keyword evidence="1" id="KW-1133">Transmembrane helix</keyword>
<comment type="caution">
    <text evidence="2">The sequence shown here is derived from an EMBL/GenBank/DDBJ whole genome shotgun (WGS) entry which is preliminary data.</text>
</comment>
<evidence type="ECO:0008006" key="4">
    <source>
        <dbReference type="Google" id="ProtNLM"/>
    </source>
</evidence>
<dbReference type="Proteomes" id="UP001236806">
    <property type="component" value="Unassembled WGS sequence"/>
</dbReference>
<dbReference type="EMBL" id="JAUSXB010000001">
    <property type="protein sequence ID" value="MDQ0672990.1"/>
    <property type="molecule type" value="Genomic_DNA"/>
</dbReference>
<evidence type="ECO:0000313" key="2">
    <source>
        <dbReference type="EMBL" id="MDQ0672990.1"/>
    </source>
</evidence>
<dbReference type="PROSITE" id="PS51257">
    <property type="entry name" value="PROKAR_LIPOPROTEIN"/>
    <property type="match status" value="1"/>
</dbReference>
<keyword evidence="3" id="KW-1185">Reference proteome</keyword>
<keyword evidence="1" id="KW-0812">Transmembrane</keyword>
<evidence type="ECO:0000256" key="1">
    <source>
        <dbReference type="SAM" id="Phobius"/>
    </source>
</evidence>
<reference evidence="2 3" key="1">
    <citation type="submission" date="2023-07" db="EMBL/GenBank/DDBJ databases">
        <title>Comparative genomics of wheat-associated soil bacteria to identify genetic determinants of phenazine resistance.</title>
        <authorList>
            <person name="Mouncey N."/>
        </authorList>
    </citation>
    <scope>NUCLEOTIDE SEQUENCE [LARGE SCALE GENOMIC DNA]</scope>
    <source>
        <strain evidence="2 3">W1I3</strain>
    </source>
</reference>
<gene>
    <name evidence="2" type="ORF">QFZ36_000551</name>
</gene>
<feature type="transmembrane region" description="Helical" evidence="1">
    <location>
        <begin position="48"/>
        <end position="71"/>
    </location>
</feature>
<dbReference type="RefSeq" id="WP_306633716.1">
    <property type="nucleotide sequence ID" value="NZ_JAUSXB010000001.1"/>
</dbReference>
<keyword evidence="1" id="KW-0472">Membrane</keyword>